<evidence type="ECO:0000313" key="2">
    <source>
        <dbReference type="EMBL" id="XBH05928.1"/>
    </source>
</evidence>
<evidence type="ECO:0008006" key="3">
    <source>
        <dbReference type="Google" id="ProtNLM"/>
    </source>
</evidence>
<gene>
    <name evidence="2" type="ORF">V5E97_07815</name>
</gene>
<dbReference type="RefSeq" id="WP_406698778.1">
    <property type="nucleotide sequence ID" value="NZ_CP155447.1"/>
</dbReference>
<name>A0AAU7CLF9_9BACT</name>
<protein>
    <recommendedName>
        <fullName evidence="3">Lipoprotein</fullName>
    </recommendedName>
</protein>
<organism evidence="2">
    <name type="scientific">Singulisphaera sp. Ch08</name>
    <dbReference type="NCBI Taxonomy" id="3120278"/>
    <lineage>
        <taxon>Bacteria</taxon>
        <taxon>Pseudomonadati</taxon>
        <taxon>Planctomycetota</taxon>
        <taxon>Planctomycetia</taxon>
        <taxon>Isosphaerales</taxon>
        <taxon>Isosphaeraceae</taxon>
        <taxon>Singulisphaera</taxon>
    </lineage>
</organism>
<evidence type="ECO:0000256" key="1">
    <source>
        <dbReference type="SAM" id="SignalP"/>
    </source>
</evidence>
<proteinExistence type="predicted"/>
<feature type="signal peptide" evidence="1">
    <location>
        <begin position="1"/>
        <end position="17"/>
    </location>
</feature>
<accession>A0AAU7CLF9</accession>
<dbReference type="AlphaFoldDB" id="A0AAU7CLF9"/>
<reference evidence="2" key="1">
    <citation type="submission" date="2024-05" db="EMBL/GenBank/DDBJ databases">
        <title>Planctomycetes of the genus Singulisphaera possess chitinolytic capabilities.</title>
        <authorList>
            <person name="Ivanova A."/>
        </authorList>
    </citation>
    <scope>NUCLEOTIDE SEQUENCE</scope>
    <source>
        <strain evidence="2">Ch08T</strain>
    </source>
</reference>
<sequence length="190" mass="21015">MMIMRLRMFAASLVAAAAIGQAGCSIVAPRPVAENPLLVPSADYETVWKTTVAVLDEYFDIATENRLSHTIVTQPKSGATLLEPWNGDSVGFGERLESTMQTIRRFARATITQAPGGGYVVKIEVHKELEDLARPERSAAGRSVFNNDFPVNRSREIVGPVPVPNGWIRLNRDSKLEQVILQRIREALFL</sequence>
<keyword evidence="1" id="KW-0732">Signal</keyword>
<feature type="chain" id="PRO_5043313486" description="Lipoprotein" evidence="1">
    <location>
        <begin position="18"/>
        <end position="190"/>
    </location>
</feature>
<dbReference type="EMBL" id="CP155447">
    <property type="protein sequence ID" value="XBH05928.1"/>
    <property type="molecule type" value="Genomic_DNA"/>
</dbReference>